<proteinExistence type="predicted"/>
<name>A0ABQ3FDQ2_9RHOB</name>
<dbReference type="EMBL" id="BMYI01000004">
    <property type="protein sequence ID" value="GHC19654.1"/>
    <property type="molecule type" value="Genomic_DNA"/>
</dbReference>
<organism evidence="1 2">
    <name type="scientific">Gemmobacter nanjingensis</name>
    <dbReference type="NCBI Taxonomy" id="488454"/>
    <lineage>
        <taxon>Bacteria</taxon>
        <taxon>Pseudomonadati</taxon>
        <taxon>Pseudomonadota</taxon>
        <taxon>Alphaproteobacteria</taxon>
        <taxon>Rhodobacterales</taxon>
        <taxon>Paracoccaceae</taxon>
        <taxon>Gemmobacter</taxon>
    </lineage>
</organism>
<dbReference type="Proteomes" id="UP000658305">
    <property type="component" value="Unassembled WGS sequence"/>
</dbReference>
<keyword evidence="2" id="KW-1185">Reference proteome</keyword>
<gene>
    <name evidence="1" type="ORF">GCM10007291_18030</name>
</gene>
<evidence type="ECO:0000313" key="1">
    <source>
        <dbReference type="EMBL" id="GHC19654.1"/>
    </source>
</evidence>
<evidence type="ECO:0000313" key="2">
    <source>
        <dbReference type="Proteomes" id="UP000658305"/>
    </source>
</evidence>
<dbReference type="RefSeq" id="WP_189380766.1">
    <property type="nucleotide sequence ID" value="NZ_BMYI01000004.1"/>
</dbReference>
<reference evidence="2" key="1">
    <citation type="journal article" date="2019" name="Int. J. Syst. Evol. Microbiol.">
        <title>The Global Catalogue of Microorganisms (GCM) 10K type strain sequencing project: providing services to taxonomists for standard genome sequencing and annotation.</title>
        <authorList>
            <consortium name="The Broad Institute Genomics Platform"/>
            <consortium name="The Broad Institute Genome Sequencing Center for Infectious Disease"/>
            <person name="Wu L."/>
            <person name="Ma J."/>
        </authorList>
    </citation>
    <scope>NUCLEOTIDE SEQUENCE [LARGE SCALE GENOMIC DNA]</scope>
    <source>
        <strain evidence="2">KCTC 23298</strain>
    </source>
</reference>
<sequence length="86" mass="9017">MTPPDPETRFLAALAQAAAVELGADHPLASGTTDGRDALLAQEQLAALPDATRERLLAAAHRLMREDLAAIWSFLPGAAQSGGMMH</sequence>
<protein>
    <submittedName>
        <fullName evidence="1">Uncharacterized protein</fullName>
    </submittedName>
</protein>
<accession>A0ABQ3FDQ2</accession>
<comment type="caution">
    <text evidence="1">The sequence shown here is derived from an EMBL/GenBank/DDBJ whole genome shotgun (WGS) entry which is preliminary data.</text>
</comment>